<organism evidence="1 2">
    <name type="scientific">Leucogyrophana mollusca</name>
    <dbReference type="NCBI Taxonomy" id="85980"/>
    <lineage>
        <taxon>Eukaryota</taxon>
        <taxon>Fungi</taxon>
        <taxon>Dikarya</taxon>
        <taxon>Basidiomycota</taxon>
        <taxon>Agaricomycotina</taxon>
        <taxon>Agaricomycetes</taxon>
        <taxon>Agaricomycetidae</taxon>
        <taxon>Boletales</taxon>
        <taxon>Boletales incertae sedis</taxon>
        <taxon>Leucogyrophana</taxon>
    </lineage>
</organism>
<keyword evidence="2" id="KW-1185">Reference proteome</keyword>
<name>A0ACB8BNZ2_9AGAM</name>
<sequence>MGSLAITPGGASPTAIELIFLGTGTSSSVPHLDCLTAPPDRKPCVTCLSTLTPEGKKNIRRNTSVALRIPKKDGTQATVVVDVGKNFQAAAVEWFPKYGLRQIDAVLITHAHADAMNGLDDLRGWTLSNAIQPHIDVYVSQTTFREVQRAFPYLVSKEFASGGGDVPEFEWHIIEDRVPFEIRDTGIRITPFSVHHGRLFTTNTPPAFTPTPCVTQPTTPNMSGRSSPARSSLESATKAAAKIHPYLCFGFLIQDSIVYMSDVSHIPDDAWTVIESGKTPKPVLVVDCLRLHAHTSHMGIREAIQTVRRLDAKRNYLIGFSHDVAHDEYVTIGEAAGREGPIDTANMSSNEQRGVEMVKEGKPVWLRPSHDGLRVFVSSDDSVKDESYDS</sequence>
<comment type="caution">
    <text evidence="1">The sequence shown here is derived from an EMBL/GenBank/DDBJ whole genome shotgun (WGS) entry which is preliminary data.</text>
</comment>
<proteinExistence type="predicted"/>
<dbReference type="EMBL" id="MU266367">
    <property type="protein sequence ID" value="KAH7927374.1"/>
    <property type="molecule type" value="Genomic_DNA"/>
</dbReference>
<reference evidence="1" key="1">
    <citation type="journal article" date="2021" name="New Phytol.">
        <title>Evolutionary innovations through gain and loss of genes in the ectomycorrhizal Boletales.</title>
        <authorList>
            <person name="Wu G."/>
            <person name="Miyauchi S."/>
            <person name="Morin E."/>
            <person name="Kuo A."/>
            <person name="Drula E."/>
            <person name="Varga T."/>
            <person name="Kohler A."/>
            <person name="Feng B."/>
            <person name="Cao Y."/>
            <person name="Lipzen A."/>
            <person name="Daum C."/>
            <person name="Hundley H."/>
            <person name="Pangilinan J."/>
            <person name="Johnson J."/>
            <person name="Barry K."/>
            <person name="LaButti K."/>
            <person name="Ng V."/>
            <person name="Ahrendt S."/>
            <person name="Min B."/>
            <person name="Choi I.G."/>
            <person name="Park H."/>
            <person name="Plett J.M."/>
            <person name="Magnuson J."/>
            <person name="Spatafora J.W."/>
            <person name="Nagy L.G."/>
            <person name="Henrissat B."/>
            <person name="Grigoriev I.V."/>
            <person name="Yang Z.L."/>
            <person name="Xu J."/>
            <person name="Martin F.M."/>
        </authorList>
    </citation>
    <scope>NUCLEOTIDE SEQUENCE</scope>
    <source>
        <strain evidence="1">KUC20120723A-06</strain>
    </source>
</reference>
<protein>
    <submittedName>
        <fullName evidence="1">Uncharacterized protein</fullName>
    </submittedName>
</protein>
<accession>A0ACB8BNZ2</accession>
<gene>
    <name evidence="1" type="ORF">BV22DRAFT_1031856</name>
</gene>
<evidence type="ECO:0000313" key="1">
    <source>
        <dbReference type="EMBL" id="KAH7927374.1"/>
    </source>
</evidence>
<dbReference type="Proteomes" id="UP000790709">
    <property type="component" value="Unassembled WGS sequence"/>
</dbReference>
<evidence type="ECO:0000313" key="2">
    <source>
        <dbReference type="Proteomes" id="UP000790709"/>
    </source>
</evidence>